<keyword evidence="2" id="KW-0547">Nucleotide-binding</keyword>
<name>A0A2A4JB79_HELVI</name>
<dbReference type="AlphaFoldDB" id="A0A2A4JB79"/>
<comment type="caution">
    <text evidence="9">The sequence shown here is derived from an EMBL/GenBank/DDBJ whole genome shotgun (WGS) entry which is preliminary data.</text>
</comment>
<dbReference type="GO" id="GO:0005657">
    <property type="term" value="C:replication fork"/>
    <property type="evidence" value="ECO:0007669"/>
    <property type="project" value="TreeGrafter"/>
</dbReference>
<evidence type="ECO:0000256" key="1">
    <source>
        <dbReference type="ARBA" id="ARBA00004123"/>
    </source>
</evidence>
<dbReference type="PROSITE" id="PS50162">
    <property type="entry name" value="RECA_2"/>
    <property type="match status" value="1"/>
</dbReference>
<evidence type="ECO:0000256" key="3">
    <source>
        <dbReference type="ARBA" id="ARBA00022763"/>
    </source>
</evidence>
<evidence type="ECO:0000256" key="2">
    <source>
        <dbReference type="ARBA" id="ARBA00022741"/>
    </source>
</evidence>
<dbReference type="InterPro" id="IPR052093">
    <property type="entry name" value="HR_Repair_Mediator"/>
</dbReference>
<evidence type="ECO:0000259" key="8">
    <source>
        <dbReference type="PROSITE" id="PS50162"/>
    </source>
</evidence>
<dbReference type="Gene3D" id="3.40.50.300">
    <property type="entry name" value="P-loop containing nucleotide triphosphate hydrolases"/>
    <property type="match status" value="2"/>
</dbReference>
<gene>
    <name evidence="9" type="ORF">B5V51_4492</name>
</gene>
<evidence type="ECO:0000256" key="5">
    <source>
        <dbReference type="ARBA" id="ARBA00023204"/>
    </source>
</evidence>
<dbReference type="GO" id="GO:0007131">
    <property type="term" value="P:reciprocal meiotic recombination"/>
    <property type="evidence" value="ECO:0007669"/>
    <property type="project" value="TreeGrafter"/>
</dbReference>
<organism evidence="9">
    <name type="scientific">Heliothis virescens</name>
    <name type="common">Tobacco budworm moth</name>
    <dbReference type="NCBI Taxonomy" id="7102"/>
    <lineage>
        <taxon>Eukaryota</taxon>
        <taxon>Metazoa</taxon>
        <taxon>Ecdysozoa</taxon>
        <taxon>Arthropoda</taxon>
        <taxon>Hexapoda</taxon>
        <taxon>Insecta</taxon>
        <taxon>Pterygota</taxon>
        <taxon>Neoptera</taxon>
        <taxon>Endopterygota</taxon>
        <taxon>Lepidoptera</taxon>
        <taxon>Glossata</taxon>
        <taxon>Ditrysia</taxon>
        <taxon>Noctuoidea</taxon>
        <taxon>Noctuidae</taxon>
        <taxon>Heliothinae</taxon>
        <taxon>Heliothis</taxon>
    </lineage>
</organism>
<proteinExistence type="predicted"/>
<dbReference type="InterPro" id="IPR013632">
    <property type="entry name" value="Rad51_C"/>
</dbReference>
<dbReference type="STRING" id="7102.A0A2A4JB79"/>
<keyword evidence="4" id="KW-0067">ATP-binding</keyword>
<dbReference type="InterPro" id="IPR027417">
    <property type="entry name" value="P-loop_NTPase"/>
</dbReference>
<evidence type="ECO:0000256" key="7">
    <source>
        <dbReference type="ARBA" id="ARBA00040674"/>
    </source>
</evidence>
<keyword evidence="5" id="KW-0234">DNA repair</keyword>
<keyword evidence="6" id="KW-0539">Nucleus</keyword>
<dbReference type="PANTHER" id="PTHR46239">
    <property type="entry name" value="DNA REPAIR PROTEIN RAD51 HOMOLOG 3 RAD51C"/>
    <property type="match status" value="1"/>
</dbReference>
<accession>A0A2A4JB79</accession>
<dbReference type="GO" id="GO:0033065">
    <property type="term" value="C:Rad51C-XRCC3 complex"/>
    <property type="evidence" value="ECO:0007669"/>
    <property type="project" value="TreeGrafter"/>
</dbReference>
<dbReference type="SUPFAM" id="SSF52540">
    <property type="entry name" value="P-loop containing nucleoside triphosphate hydrolases"/>
    <property type="match status" value="2"/>
</dbReference>
<dbReference type="GO" id="GO:0033063">
    <property type="term" value="C:Rad51B-Rad51C-Rad51D-XRCC2 complex"/>
    <property type="evidence" value="ECO:0007669"/>
    <property type="project" value="TreeGrafter"/>
</dbReference>
<dbReference type="GO" id="GO:0008821">
    <property type="term" value="F:crossover junction DNA endonuclease activity"/>
    <property type="evidence" value="ECO:0007669"/>
    <property type="project" value="TreeGrafter"/>
</dbReference>
<dbReference type="GO" id="GO:0140664">
    <property type="term" value="F:ATP-dependent DNA damage sensor activity"/>
    <property type="evidence" value="ECO:0007669"/>
    <property type="project" value="InterPro"/>
</dbReference>
<dbReference type="EMBL" id="NWSH01002120">
    <property type="protein sequence ID" value="PCG69109.1"/>
    <property type="molecule type" value="Genomic_DNA"/>
</dbReference>
<comment type="subcellular location">
    <subcellularLocation>
        <location evidence="1">Nucleus</location>
    </subcellularLocation>
</comment>
<sequence length="438" mass="48309">MKSFKIHNATELWQRETSLPSVASFSQSLDHILGTDGFQLGSITELLGLPGSGKTQLCLQLCASVQIPKELGGLDAEALYIDTNTHFTLSRFREILSASLLKCQNILGKPLQITEDEALRKLHYVDAFGLEKFCAFMYRLPKFIAEHPKVKLIAIDSIAYPFKDGISTKQRTGLLFRQIAELQKIAIEHQIAVVLTNEMSTRVGLSGGGIVGSLGDAWAHRCNVRLLLSTPQGVQDPTQRLALLLKSNVACNAVARFQIFHIVEILSASLLKCQNILGKPLQITEDEALRKLHYVDAFGLEKFCAFMYRLPKFIAEHPKVKLIAIDSIAYPFKDGISTKQRTGLLFRQIAELQKIAIEHQIAVVLTNEMSTRVGLSGGGIVGSLGDAWAHRCNVRLLLSTPQGVQDPTQRLALLLKSNVACNAVARFQITGEGIRDVE</sequence>
<dbReference type="GO" id="GO:0000400">
    <property type="term" value="F:four-way junction DNA binding"/>
    <property type="evidence" value="ECO:0007669"/>
    <property type="project" value="TreeGrafter"/>
</dbReference>
<protein>
    <recommendedName>
        <fullName evidence="7">DNA repair protein RAD51 homolog 3</fullName>
    </recommendedName>
</protein>
<dbReference type="PANTHER" id="PTHR46239:SF1">
    <property type="entry name" value="DNA REPAIR PROTEIN RAD51 HOMOLOG 3"/>
    <property type="match status" value="1"/>
</dbReference>
<dbReference type="GO" id="GO:0005524">
    <property type="term" value="F:ATP binding"/>
    <property type="evidence" value="ECO:0007669"/>
    <property type="project" value="UniProtKB-KW"/>
</dbReference>
<evidence type="ECO:0000256" key="6">
    <source>
        <dbReference type="ARBA" id="ARBA00023242"/>
    </source>
</evidence>
<evidence type="ECO:0000256" key="4">
    <source>
        <dbReference type="ARBA" id="ARBA00022840"/>
    </source>
</evidence>
<evidence type="ECO:0000313" key="9">
    <source>
        <dbReference type="EMBL" id="PCG69109.1"/>
    </source>
</evidence>
<dbReference type="Pfam" id="PF08423">
    <property type="entry name" value="Rad51"/>
    <property type="match status" value="2"/>
</dbReference>
<feature type="domain" description="RecA family profile 1" evidence="8">
    <location>
        <begin position="18"/>
        <end position="199"/>
    </location>
</feature>
<dbReference type="InterPro" id="IPR020588">
    <property type="entry name" value="RecA_ATP-bd"/>
</dbReference>
<reference evidence="9" key="1">
    <citation type="submission" date="2017-09" db="EMBL/GenBank/DDBJ databases">
        <title>Contemporary evolution of a Lepidopteran species, Heliothis virescens, in response to modern agricultural practices.</title>
        <authorList>
            <person name="Fritz M.L."/>
            <person name="Deyonke A.M."/>
            <person name="Papanicolaou A."/>
            <person name="Micinski S."/>
            <person name="Westbrook J."/>
            <person name="Gould F."/>
        </authorList>
    </citation>
    <scope>NUCLEOTIDE SEQUENCE [LARGE SCALE GENOMIC DNA]</scope>
    <source>
        <strain evidence="9">HvINT-</strain>
        <tissue evidence="9">Whole body</tissue>
    </source>
</reference>
<dbReference type="GO" id="GO:0000707">
    <property type="term" value="P:meiotic DNA recombinase assembly"/>
    <property type="evidence" value="ECO:0007669"/>
    <property type="project" value="TreeGrafter"/>
</dbReference>
<keyword evidence="3" id="KW-0227">DNA damage</keyword>